<evidence type="ECO:0000256" key="2">
    <source>
        <dbReference type="ARBA" id="ARBA00005318"/>
    </source>
</evidence>
<evidence type="ECO:0000256" key="7">
    <source>
        <dbReference type="ARBA" id="ARBA00022927"/>
    </source>
</evidence>
<organism evidence="12 13">
    <name type="scientific">Phaeobacter gallaeciensis</name>
    <dbReference type="NCBI Taxonomy" id="60890"/>
    <lineage>
        <taxon>Bacteria</taxon>
        <taxon>Pseudomonadati</taxon>
        <taxon>Pseudomonadota</taxon>
        <taxon>Alphaproteobacteria</taxon>
        <taxon>Rhodobacterales</taxon>
        <taxon>Roseobacteraceae</taxon>
        <taxon>Phaeobacter</taxon>
    </lineage>
</organism>
<evidence type="ECO:0000256" key="10">
    <source>
        <dbReference type="SAM" id="Phobius"/>
    </source>
</evidence>
<feature type="transmembrane region" description="Helical" evidence="10">
    <location>
        <begin position="232"/>
        <end position="249"/>
    </location>
</feature>
<sequence>MIRLGRAVPGPKQVIAVPGTEVPLITLDLPDRLRGQAREQVAQRQLADRTGQPATALALRPCLLPAAKGAAGERWTRVLTADPAWLEGLRQIPGRAVLPDYLTLPAAAGVWTLASDHLEDSKETPDILMARLGPEDGFSALPALAPLLLQRALETAAKPKALLLSGALPSGTEDAVMALAAAHDIPVARDIEGIAALGLPRPQALAHGELACDLRHNPMAARARLARRVLPWRWPMLALLLAAVLWAATQMMAIRRIEAETAALTAQTQALVQQHFVPDGPVLDVRLQVSRALADLRAASGARSRQPDPLELTGRAADVLAAAGLRPDLLNWRVGEGLMLVLRLADFAAADQIAEALRTAGLAVEVADLRVSEGQPGVRGEFILTHAPDRPRQEVRP</sequence>
<evidence type="ECO:0000256" key="6">
    <source>
        <dbReference type="ARBA" id="ARBA00022692"/>
    </source>
</evidence>
<keyword evidence="3" id="KW-0813">Transport</keyword>
<comment type="subcellular location">
    <subcellularLocation>
        <location evidence="1">Cell inner membrane</location>
    </subcellularLocation>
</comment>
<keyword evidence="7" id="KW-0653">Protein transport</keyword>
<name>A0ABD4XDG6_9RHOB</name>
<keyword evidence="8 10" id="KW-1133">Transmembrane helix</keyword>
<evidence type="ECO:0000313" key="13">
    <source>
        <dbReference type="Proteomes" id="UP001218364"/>
    </source>
</evidence>
<evidence type="ECO:0000256" key="9">
    <source>
        <dbReference type="ARBA" id="ARBA00023136"/>
    </source>
</evidence>
<keyword evidence="6 10" id="KW-0812">Transmembrane</keyword>
<proteinExistence type="inferred from homology"/>
<evidence type="ECO:0000256" key="8">
    <source>
        <dbReference type="ARBA" id="ARBA00022989"/>
    </source>
</evidence>
<evidence type="ECO:0000256" key="1">
    <source>
        <dbReference type="ARBA" id="ARBA00004533"/>
    </source>
</evidence>
<evidence type="ECO:0000256" key="3">
    <source>
        <dbReference type="ARBA" id="ARBA00022448"/>
    </source>
</evidence>
<dbReference type="GO" id="GO:0005886">
    <property type="term" value="C:plasma membrane"/>
    <property type="evidence" value="ECO:0007669"/>
    <property type="project" value="UniProtKB-SubCell"/>
</dbReference>
<evidence type="ECO:0000313" key="12">
    <source>
        <dbReference type="EMBL" id="MDE4167576.1"/>
    </source>
</evidence>
<evidence type="ECO:0000259" key="11">
    <source>
        <dbReference type="Pfam" id="PF12693"/>
    </source>
</evidence>
<dbReference type="NCBIfam" id="TIGR01709">
    <property type="entry name" value="typeII_sec_gspL"/>
    <property type="match status" value="1"/>
</dbReference>
<reference evidence="12 13" key="1">
    <citation type="submission" date="2023-02" db="EMBL/GenBank/DDBJ databases">
        <title>Population genomics of bacteria associated with diatom.</title>
        <authorList>
            <person name="Xie J."/>
            <person name="Wang H."/>
        </authorList>
    </citation>
    <scope>NUCLEOTIDE SEQUENCE [LARGE SCALE GENOMIC DNA]</scope>
    <source>
        <strain evidence="12 13">PT47_8</strain>
    </source>
</reference>
<dbReference type="EMBL" id="JARCJK010000011">
    <property type="protein sequence ID" value="MDE4167576.1"/>
    <property type="molecule type" value="Genomic_DNA"/>
</dbReference>
<gene>
    <name evidence="12" type="primary">gspL</name>
    <name evidence="12" type="ORF">PXK24_17915</name>
</gene>
<dbReference type="InterPro" id="IPR025691">
    <property type="entry name" value="GspL_pp_dom"/>
</dbReference>
<keyword evidence="4" id="KW-1003">Cell membrane</keyword>
<comment type="caution">
    <text evidence="12">The sequence shown here is derived from an EMBL/GenBank/DDBJ whole genome shotgun (WGS) entry which is preliminary data.</text>
</comment>
<dbReference type="GO" id="GO:0015031">
    <property type="term" value="P:protein transport"/>
    <property type="evidence" value="ECO:0007669"/>
    <property type="project" value="UniProtKB-KW"/>
</dbReference>
<dbReference type="Pfam" id="PF12693">
    <property type="entry name" value="GspL_C"/>
    <property type="match status" value="1"/>
</dbReference>
<keyword evidence="9 10" id="KW-0472">Membrane</keyword>
<protein>
    <submittedName>
        <fullName evidence="12">Type II secretion system protein GspL</fullName>
    </submittedName>
</protein>
<keyword evidence="5" id="KW-0997">Cell inner membrane</keyword>
<evidence type="ECO:0000256" key="5">
    <source>
        <dbReference type="ARBA" id="ARBA00022519"/>
    </source>
</evidence>
<feature type="domain" description="GspL periplasmic" evidence="11">
    <location>
        <begin position="228"/>
        <end position="375"/>
    </location>
</feature>
<dbReference type="Proteomes" id="UP001218364">
    <property type="component" value="Unassembled WGS sequence"/>
</dbReference>
<dbReference type="AlphaFoldDB" id="A0ABD4XDG6"/>
<comment type="similarity">
    <text evidence="2">Belongs to the GSP L family.</text>
</comment>
<dbReference type="InterPro" id="IPR007812">
    <property type="entry name" value="T2SS_protein-GspL"/>
</dbReference>
<evidence type="ECO:0000256" key="4">
    <source>
        <dbReference type="ARBA" id="ARBA00022475"/>
    </source>
</evidence>
<accession>A0ABD4XDG6</accession>